<dbReference type="AlphaFoldDB" id="A0A1X9MHK9"/>
<sequence>MTTEVIVKESEKQDEIRILVCGEADEFTKSLKDYCGSHYPFVKVEKGFQSINEIIEYASKESVDIAFIQLQQFINIEKEQAELSSTNLSKVIIMTDRLDLFKSTIVLQEPFAELMYIHTPMRVLTERMLTFDAKKKLRLYTNTHPTIRKQEKGRSVLIYSAKGGVGKSTIAVNVACQLAKKDKRVLLVDFATFGNIQVMVNLPRNVRGMSEAIGVLEQPMKTDEELQKYLEDGIHTMQVQGSRLDVLAAATPMKMTSLDLEKTDDLVAAIQRLDYDVILFDTSSDLTEKNISLISSATDIIYVSTTDIAASWSLLSTIDLVETLNRPLQNRYLVVNHYNDSLGFPVNELESILSMKVAAVIPDKYEQIQGYTNRGILLAEKQNLKINRSYKQIAHLIEPVFTEKELGIKKRKRWLARGGDQR</sequence>
<dbReference type="Proteomes" id="UP000193006">
    <property type="component" value="Chromosome"/>
</dbReference>
<keyword evidence="5" id="KW-1185">Reference proteome</keyword>
<dbReference type="InterPro" id="IPR027417">
    <property type="entry name" value="P-loop_NTPase"/>
</dbReference>
<evidence type="ECO:0000256" key="2">
    <source>
        <dbReference type="ARBA" id="ARBA00022840"/>
    </source>
</evidence>
<dbReference type="Gene3D" id="3.40.50.300">
    <property type="entry name" value="P-loop containing nucleotide triphosphate hydrolases"/>
    <property type="match status" value="1"/>
</dbReference>
<dbReference type="InterPro" id="IPR025669">
    <property type="entry name" value="AAA_dom"/>
</dbReference>
<dbReference type="GO" id="GO:0009898">
    <property type="term" value="C:cytoplasmic side of plasma membrane"/>
    <property type="evidence" value="ECO:0007669"/>
    <property type="project" value="TreeGrafter"/>
</dbReference>
<reference evidence="4 5" key="1">
    <citation type="submission" date="2017-04" db="EMBL/GenBank/DDBJ databases">
        <title>Bacillus krulwichiae AM31D Genome sequencing and assembly.</title>
        <authorList>
            <person name="Krulwich T.A."/>
            <person name="Anastor L."/>
            <person name="Ehrlich R."/>
            <person name="Ehrlich G.D."/>
            <person name="Janto B."/>
        </authorList>
    </citation>
    <scope>NUCLEOTIDE SEQUENCE [LARGE SCALE GENOMIC DNA]</scope>
    <source>
        <strain evidence="4 5">AM31D</strain>
    </source>
</reference>
<evidence type="ECO:0000256" key="1">
    <source>
        <dbReference type="ARBA" id="ARBA00022741"/>
    </source>
</evidence>
<dbReference type="PANTHER" id="PTHR43384">
    <property type="entry name" value="SEPTUM SITE-DETERMINING PROTEIN MIND HOMOLOG, CHLOROPLASTIC-RELATED"/>
    <property type="match status" value="1"/>
</dbReference>
<dbReference type="Pfam" id="PF13614">
    <property type="entry name" value="AAA_31"/>
    <property type="match status" value="1"/>
</dbReference>
<protein>
    <submittedName>
        <fullName evidence="4">Flagellum site-determining protein YlxH</fullName>
    </submittedName>
</protein>
<dbReference type="GO" id="GO:0005829">
    <property type="term" value="C:cytosol"/>
    <property type="evidence" value="ECO:0007669"/>
    <property type="project" value="TreeGrafter"/>
</dbReference>
<dbReference type="InterPro" id="IPR050625">
    <property type="entry name" value="ParA/MinD_ATPase"/>
</dbReference>
<keyword evidence="2" id="KW-0067">ATP-binding</keyword>
<dbReference type="GO" id="GO:0016887">
    <property type="term" value="F:ATP hydrolysis activity"/>
    <property type="evidence" value="ECO:0007669"/>
    <property type="project" value="TreeGrafter"/>
</dbReference>
<feature type="domain" description="AAA" evidence="3">
    <location>
        <begin position="155"/>
        <end position="326"/>
    </location>
</feature>
<keyword evidence="1" id="KW-0547">Nucleotide-binding</keyword>
<name>A0A1X9MHK9_9BACI</name>
<evidence type="ECO:0000259" key="3">
    <source>
        <dbReference type="Pfam" id="PF13614"/>
    </source>
</evidence>
<dbReference type="STRING" id="199441.BkAM31D_20315"/>
<evidence type="ECO:0000313" key="4">
    <source>
        <dbReference type="EMBL" id="ARK32000.1"/>
    </source>
</evidence>
<organism evidence="4 5">
    <name type="scientific">Halalkalibacter krulwichiae</name>
    <dbReference type="NCBI Taxonomy" id="199441"/>
    <lineage>
        <taxon>Bacteria</taxon>
        <taxon>Bacillati</taxon>
        <taxon>Bacillota</taxon>
        <taxon>Bacilli</taxon>
        <taxon>Bacillales</taxon>
        <taxon>Bacillaceae</taxon>
        <taxon>Halalkalibacter</taxon>
    </lineage>
</organism>
<dbReference type="SUPFAM" id="SSF52540">
    <property type="entry name" value="P-loop containing nucleoside triphosphate hydrolases"/>
    <property type="match status" value="1"/>
</dbReference>
<gene>
    <name evidence="4" type="primary">ylxH_2</name>
    <name evidence="4" type="ORF">BkAM31D_20315</name>
</gene>
<evidence type="ECO:0000313" key="5">
    <source>
        <dbReference type="Proteomes" id="UP000193006"/>
    </source>
</evidence>
<dbReference type="EMBL" id="CP020814">
    <property type="protein sequence ID" value="ARK32000.1"/>
    <property type="molecule type" value="Genomic_DNA"/>
</dbReference>
<dbReference type="GO" id="GO:0051782">
    <property type="term" value="P:negative regulation of cell division"/>
    <property type="evidence" value="ECO:0007669"/>
    <property type="project" value="TreeGrafter"/>
</dbReference>
<dbReference type="RefSeq" id="WP_066156667.1">
    <property type="nucleotide sequence ID" value="NZ_CP020814.1"/>
</dbReference>
<dbReference type="PANTHER" id="PTHR43384:SF6">
    <property type="entry name" value="SEPTUM SITE-DETERMINING PROTEIN MIND HOMOLOG, CHLOROPLASTIC"/>
    <property type="match status" value="1"/>
</dbReference>
<proteinExistence type="predicted"/>
<accession>A0A1X9MHK9</accession>
<dbReference type="KEGG" id="bkw:BkAM31D_20315"/>
<dbReference type="GO" id="GO:0005524">
    <property type="term" value="F:ATP binding"/>
    <property type="evidence" value="ECO:0007669"/>
    <property type="project" value="UniProtKB-KW"/>
</dbReference>